<dbReference type="OMA" id="YINTFCE"/>
<dbReference type="AlphaFoldDB" id="A0A1Y1JIK8"/>
<dbReference type="EMBL" id="BDQF01000013">
    <property type="protein sequence ID" value="GAW82361.1"/>
    <property type="molecule type" value="Genomic_DNA"/>
</dbReference>
<keyword evidence="2" id="KW-0645">Protease</keyword>
<organism evidence="2 3">
    <name type="scientific">Plasmodium gonderi</name>
    <dbReference type="NCBI Taxonomy" id="77519"/>
    <lineage>
        <taxon>Eukaryota</taxon>
        <taxon>Sar</taxon>
        <taxon>Alveolata</taxon>
        <taxon>Apicomplexa</taxon>
        <taxon>Aconoidasida</taxon>
        <taxon>Haemosporida</taxon>
        <taxon>Plasmodiidae</taxon>
        <taxon>Plasmodium</taxon>
        <taxon>Plasmodium (Plasmodium)</taxon>
    </lineage>
</organism>
<gene>
    <name evidence="2" type="ORF">PGO_123590</name>
</gene>
<feature type="domain" description="Peptidase M1 membrane alanine aminopeptidase" evidence="1">
    <location>
        <begin position="526"/>
        <end position="693"/>
    </location>
</feature>
<accession>A0A1Y1JIK8</accession>
<dbReference type="SUPFAM" id="SSF55486">
    <property type="entry name" value="Metalloproteases ('zincins'), catalytic domain"/>
    <property type="match status" value="1"/>
</dbReference>
<protein>
    <submittedName>
        <fullName evidence="2">M1-family alanyl aminopeptidase</fullName>
    </submittedName>
</protein>
<reference evidence="3" key="1">
    <citation type="submission" date="2017-04" db="EMBL/GenBank/DDBJ databases">
        <title>Plasmodium gonderi genome.</title>
        <authorList>
            <person name="Arisue N."/>
            <person name="Honma H."/>
            <person name="Kawai S."/>
            <person name="Tougan T."/>
            <person name="Tanabe K."/>
            <person name="Horii T."/>
        </authorList>
    </citation>
    <scope>NUCLEOTIDE SEQUENCE [LARGE SCALE GENOMIC DNA]</scope>
    <source>
        <strain evidence="3">ATCC 30045</strain>
    </source>
</reference>
<dbReference type="InterPro" id="IPR027268">
    <property type="entry name" value="Peptidase_M4/M1_CTD_sf"/>
</dbReference>
<keyword evidence="2" id="KW-0031">Aminopeptidase</keyword>
<comment type="caution">
    <text evidence="2">The sequence shown here is derived from an EMBL/GenBank/DDBJ whole genome shotgun (WGS) entry which is preliminary data.</text>
</comment>
<name>A0A1Y1JIK8_PLAGO</name>
<keyword evidence="3" id="KW-1185">Reference proteome</keyword>
<proteinExistence type="predicted"/>
<dbReference type="Proteomes" id="UP000195521">
    <property type="component" value="Unassembled WGS sequence"/>
</dbReference>
<dbReference type="OrthoDB" id="79562at2759"/>
<dbReference type="GeneID" id="39749098"/>
<keyword evidence="2" id="KW-0378">Hydrolase</keyword>
<dbReference type="InterPro" id="IPR014782">
    <property type="entry name" value="Peptidase_M1_dom"/>
</dbReference>
<evidence type="ECO:0000259" key="1">
    <source>
        <dbReference type="Pfam" id="PF01433"/>
    </source>
</evidence>
<dbReference type="GO" id="GO:0008270">
    <property type="term" value="F:zinc ion binding"/>
    <property type="evidence" value="ECO:0007669"/>
    <property type="project" value="InterPro"/>
</dbReference>
<dbReference type="GO" id="GO:0004177">
    <property type="term" value="F:aminopeptidase activity"/>
    <property type="evidence" value="ECO:0007669"/>
    <property type="project" value="UniProtKB-KW"/>
</dbReference>
<sequence>MMNLQQTHLCHLKKANNANKSLKPIMYNVHLCLLKLRQPLKYVGKCVIHYINKSGNNEKIKVFIDNEHFTILNLFLIAPCGTIIKFKENELRKKKNSFYIYPKSSTIRGLHKLVIFFYYENYEQKTEGIYPSSSNKVEKKKRGEVITTELKDENCVIDKHRNLYVFQNDGEEIFHFNFKKIKFESKRSFTYINTFCEFFYLPLIFPCFQNNIHKVKFRLKISLEIELRCSNNKIPEKWDKLQMKMPKRIFANNMNKGKETTHIRKKYPIHILSPEDLVVTNSKLKRVYYTRGLGIFTSLLLNLHQEKMLIRKSQCLSCSYIKTMIRSSCFSNVYTTSPCNNEISLKLGKVEKCTSWYRNKKRWLKFKRGKSSNNKKDFITYEFNDTSEIASYTFCLFVGIYDKIKFKVKEISVVIYIERERDGRVKNGLNRYNYFTHIVRKILLMFMRINIFRKRLEENNFLQFMILNKYKYAGEENNNCITLLMSLIRMRQTISVDDVNPTDTPLHGKDKISQEGDNFHNLVLGVKLIIHEVFHTLWGNCLYFKKAKHLWCKEGLTRYYELQFSKHILNKITKCGSSKWKLNLWFTLEYYFYILLVDTLNMYNHTLNINENGACTYEHVINKNNKKLRENICSNNIYTKDIHYFYNALTYNKGMNIFKIISVISRPYFYIIMDFMFYTFYNHSINFRKILKFFHFFFRLFHIKPFFLYCNKYENCTRGMKKFINKKKKKKNYSFSLLSRNGKMKIMSLMLRKGYRKAQKSPNRDMNRSIIHLLISGFIKRPFKKRFKAHCKNMENNPNKRKNRRKMKKINTLVVPWRKCGIQRIDAQSSRENETNLEKNSKKQKIANEQNYYIFRKILQNYINVVGPPKIFLKFFKNKNKLLITQKHFYYDNYEQRFKETRILFHIPFIFTFRRKAYRILLTRKYTLIDIQKVDEKYACRKEGHKLKSRLNTFSVKPRNVCYFSYHFVDMFSFNFILNSIHANEYRKADIIHVITNIIMSLLVRLKSLKQMKRLNSLISRQVFLVYKLLKDTRHTNDESHTIGMIMCEEFFNCYAHFSSYFSKIENRKLKMKINKELRSYESFDHLRNQAEFIFKDFRNYLSKIFFFFKESINLLL</sequence>
<dbReference type="RefSeq" id="XP_028544950.1">
    <property type="nucleotide sequence ID" value="XM_028689149.1"/>
</dbReference>
<dbReference type="Pfam" id="PF01433">
    <property type="entry name" value="Peptidase_M1"/>
    <property type="match status" value="1"/>
</dbReference>
<dbReference type="Gene3D" id="1.10.390.10">
    <property type="entry name" value="Neutral Protease Domain 2"/>
    <property type="match status" value="1"/>
</dbReference>
<dbReference type="GO" id="GO:0008237">
    <property type="term" value="F:metallopeptidase activity"/>
    <property type="evidence" value="ECO:0007669"/>
    <property type="project" value="InterPro"/>
</dbReference>
<evidence type="ECO:0000313" key="2">
    <source>
        <dbReference type="EMBL" id="GAW82361.1"/>
    </source>
</evidence>
<evidence type="ECO:0000313" key="3">
    <source>
        <dbReference type="Proteomes" id="UP000195521"/>
    </source>
</evidence>